<dbReference type="RefSeq" id="WP_111345619.1">
    <property type="nucleotide sequence ID" value="NZ_QLII01000001.1"/>
</dbReference>
<dbReference type="AlphaFoldDB" id="A0A327NR16"/>
<name>A0A327NR16_9BACT</name>
<dbReference type="Proteomes" id="UP000249016">
    <property type="component" value="Unassembled WGS sequence"/>
</dbReference>
<proteinExistence type="predicted"/>
<dbReference type="EMBL" id="QLII01000001">
    <property type="protein sequence ID" value="RAI76234.1"/>
    <property type="molecule type" value="Genomic_DNA"/>
</dbReference>
<comment type="caution">
    <text evidence="1">The sequence shown here is derived from an EMBL/GenBank/DDBJ whole genome shotgun (WGS) entry which is preliminary data.</text>
</comment>
<accession>A0A327NR16</accession>
<dbReference type="OrthoDB" id="8905724at2"/>
<sequence>MHKPYQEVFKHLPDFEITYHILSPEEGGSKMPAFQGIRWDFTYEEYPSERFMIYPEIIDVSTNGIFAPGIPIPKFGMATMWVLNPQLHPVHQKRIKVGVRGIL</sequence>
<gene>
    <name evidence="1" type="ORF">HMF3257_22370</name>
</gene>
<reference evidence="1 2" key="1">
    <citation type="submission" date="2018-06" db="EMBL/GenBank/DDBJ databases">
        <title>Spirosoma sp. HMF3257 Genome sequencing and assembly.</title>
        <authorList>
            <person name="Kang H."/>
            <person name="Cha I."/>
            <person name="Kim H."/>
            <person name="Kang J."/>
            <person name="Joh K."/>
        </authorList>
    </citation>
    <scope>NUCLEOTIDE SEQUENCE [LARGE SCALE GENOMIC DNA]</scope>
    <source>
        <strain evidence="1 2">HMF3257</strain>
    </source>
</reference>
<organism evidence="1 2">
    <name type="scientific">Spirosoma telluris</name>
    <dbReference type="NCBI Taxonomy" id="2183553"/>
    <lineage>
        <taxon>Bacteria</taxon>
        <taxon>Pseudomonadati</taxon>
        <taxon>Bacteroidota</taxon>
        <taxon>Cytophagia</taxon>
        <taxon>Cytophagales</taxon>
        <taxon>Cytophagaceae</taxon>
        <taxon>Spirosoma</taxon>
    </lineage>
</organism>
<protein>
    <submittedName>
        <fullName evidence="1">Uncharacterized protein</fullName>
    </submittedName>
</protein>
<evidence type="ECO:0000313" key="2">
    <source>
        <dbReference type="Proteomes" id="UP000249016"/>
    </source>
</evidence>
<keyword evidence="2" id="KW-1185">Reference proteome</keyword>
<evidence type="ECO:0000313" key="1">
    <source>
        <dbReference type="EMBL" id="RAI76234.1"/>
    </source>
</evidence>